<comment type="caution">
    <text evidence="2">The sequence shown here is derived from an EMBL/GenBank/DDBJ whole genome shotgun (WGS) entry which is preliminary data.</text>
</comment>
<dbReference type="Pfam" id="PF01593">
    <property type="entry name" value="Amino_oxidase"/>
    <property type="match status" value="1"/>
</dbReference>
<sequence length="517" mass="55490">MPASARHVVVVGGGIAGLTSALALAERGVRVTVLEREERLGGRVRAWPVDGPGSDAWMSRGFHAFFRQYYNLRAVLRRTDPTLSRLRPLDDYPLVRDGGGQDSFAKIPRTPPWNLAAFVARSPSFDLRGLAGVDVEAALGLLDVDFPATYTALDGVSAADVLDRLQFPEAARHLALEVFARSFFADPREFSGAELVAMFHMYFVGSAEGLLFDVPADDYDSTLWGPLGAHLHSLGVAVHMGRSVESVTDTADGVSVLHTVADGGGDSHWEQADAVVLALDPVGLRRVVDSSPGLGGDTPAGAAWRESVAGIRSAPAFAVWRLWFSGLVAPERAPFLGTSGYGPLDNISVLERFEGHATRWSAEHGGSVVELHAYALPEGTIESELRDSMLHELHRVYPETATMTVLHDEWVVERDCVLVGLEPWRSRPGVRTPDSSIVLAGDAVRCDLPVALMERAATTGWMAADLLLTGWGVPGHGVWSVPMGSRLGAVPRVARRGIRRFRAATGSGARSSSDAAQ</sequence>
<dbReference type="EMBL" id="BAABFX010000032">
    <property type="protein sequence ID" value="GAA4398442.1"/>
    <property type="molecule type" value="Genomic_DNA"/>
</dbReference>
<dbReference type="PANTHER" id="PTHR42923:SF43">
    <property type="entry name" value="AMINE OXIDASE"/>
    <property type="match status" value="1"/>
</dbReference>
<feature type="domain" description="Amine oxidase" evidence="1">
    <location>
        <begin position="15"/>
        <end position="467"/>
    </location>
</feature>
<evidence type="ECO:0000313" key="3">
    <source>
        <dbReference type="Proteomes" id="UP001500390"/>
    </source>
</evidence>
<dbReference type="InterPro" id="IPR036188">
    <property type="entry name" value="FAD/NAD-bd_sf"/>
</dbReference>
<gene>
    <name evidence="2" type="ORF">GCM10023153_23340</name>
</gene>
<keyword evidence="3" id="KW-1185">Reference proteome</keyword>
<reference evidence="3" key="1">
    <citation type="journal article" date="2019" name="Int. J. Syst. Evol. Microbiol.">
        <title>The Global Catalogue of Microorganisms (GCM) 10K type strain sequencing project: providing services to taxonomists for standard genome sequencing and annotation.</title>
        <authorList>
            <consortium name="The Broad Institute Genomics Platform"/>
            <consortium name="The Broad Institute Genome Sequencing Center for Infectious Disease"/>
            <person name="Wu L."/>
            <person name="Ma J."/>
        </authorList>
    </citation>
    <scope>NUCLEOTIDE SEQUENCE [LARGE SCALE GENOMIC DNA]</scope>
    <source>
        <strain evidence="3">JCM 17738</strain>
    </source>
</reference>
<dbReference type="SUPFAM" id="SSF51905">
    <property type="entry name" value="FAD/NAD(P)-binding domain"/>
    <property type="match status" value="1"/>
</dbReference>
<protein>
    <submittedName>
        <fullName evidence="2">FAD-dependent oxidoreductase</fullName>
    </submittedName>
</protein>
<organism evidence="2 3">
    <name type="scientific">Ornithinibacter aureus</name>
    <dbReference type="NCBI Taxonomy" id="622664"/>
    <lineage>
        <taxon>Bacteria</taxon>
        <taxon>Bacillati</taxon>
        <taxon>Actinomycetota</taxon>
        <taxon>Actinomycetes</taxon>
        <taxon>Micrococcales</taxon>
        <taxon>Intrasporangiaceae</taxon>
        <taxon>Ornithinibacter</taxon>
    </lineage>
</organism>
<evidence type="ECO:0000313" key="2">
    <source>
        <dbReference type="EMBL" id="GAA4398442.1"/>
    </source>
</evidence>
<dbReference type="Gene3D" id="3.50.50.60">
    <property type="entry name" value="FAD/NAD(P)-binding domain"/>
    <property type="match status" value="1"/>
</dbReference>
<dbReference type="InterPro" id="IPR050464">
    <property type="entry name" value="Zeta_carotene_desat/Oxidored"/>
</dbReference>
<name>A0ABP8JZA6_9MICO</name>
<evidence type="ECO:0000259" key="1">
    <source>
        <dbReference type="Pfam" id="PF01593"/>
    </source>
</evidence>
<dbReference type="InterPro" id="IPR002937">
    <property type="entry name" value="Amino_oxidase"/>
</dbReference>
<proteinExistence type="predicted"/>
<accession>A0ABP8JZA6</accession>
<dbReference type="Proteomes" id="UP001500390">
    <property type="component" value="Unassembled WGS sequence"/>
</dbReference>
<dbReference type="PANTHER" id="PTHR42923">
    <property type="entry name" value="PROTOPORPHYRINOGEN OXIDASE"/>
    <property type="match status" value="1"/>
</dbReference>